<evidence type="ECO:0000259" key="4">
    <source>
        <dbReference type="PROSITE" id="PS51916"/>
    </source>
</evidence>
<dbReference type="Proteomes" id="UP001141327">
    <property type="component" value="Unassembled WGS sequence"/>
</dbReference>
<feature type="region of interest" description="Disordered" evidence="3">
    <location>
        <begin position="130"/>
        <end position="167"/>
    </location>
</feature>
<comment type="caution">
    <text evidence="5">The sequence shown here is derived from an EMBL/GenBank/DDBJ whole genome shotgun (WGS) entry which is preliminary data.</text>
</comment>
<proteinExistence type="predicted"/>
<feature type="compositionally biased region" description="Basic and acidic residues" evidence="3">
    <location>
        <begin position="137"/>
        <end position="148"/>
    </location>
</feature>
<keyword evidence="2" id="KW-0539">Nucleus</keyword>
<name>A0ABQ8UDA2_9EUKA</name>
<dbReference type="Gene3D" id="1.10.2020.20">
    <property type="match status" value="1"/>
</dbReference>
<sequence length="167" mass="18128">MWMTHTLCVPQGSRLKLSGLLTAEFMSSMIEEPDVQAALYEHLPPAHRNPQALRDLVRSPQLAQQIRMLNSAVSETPTQTLVPQLGLQPNPVRSANAPSLFPEGTAAATVRYGSFLPAFLQAIQDHCGAVAPTAGNEPEKNPPEKKDGGDDDESGPAPMQKEHDERK</sequence>
<evidence type="ECO:0000256" key="1">
    <source>
        <dbReference type="ARBA" id="ARBA00004123"/>
    </source>
</evidence>
<evidence type="ECO:0000256" key="2">
    <source>
        <dbReference type="ARBA" id="ARBA00023242"/>
    </source>
</evidence>
<dbReference type="EMBL" id="JAPMOS010000132">
    <property type="protein sequence ID" value="KAJ4454815.1"/>
    <property type="molecule type" value="Genomic_DNA"/>
</dbReference>
<gene>
    <name evidence="5" type="ORF">PAPYR_10378</name>
</gene>
<dbReference type="PROSITE" id="PS51916">
    <property type="entry name" value="DEUBAD"/>
    <property type="match status" value="1"/>
</dbReference>
<dbReference type="InterPro" id="IPR038108">
    <property type="entry name" value="RPN13_DEUBAD_sf"/>
</dbReference>
<keyword evidence="6" id="KW-1185">Reference proteome</keyword>
<reference evidence="5" key="1">
    <citation type="journal article" date="2022" name="bioRxiv">
        <title>Genomics of Preaxostyla Flagellates Illuminates Evolutionary Transitions and the Path Towards Mitochondrial Loss.</title>
        <authorList>
            <person name="Novak L.V.F."/>
            <person name="Treitli S.C."/>
            <person name="Pyrih J."/>
            <person name="Halakuc P."/>
            <person name="Pipaliya S.V."/>
            <person name="Vacek V."/>
            <person name="Brzon O."/>
            <person name="Soukal P."/>
            <person name="Eme L."/>
            <person name="Dacks J.B."/>
            <person name="Karnkowska A."/>
            <person name="Elias M."/>
            <person name="Hampl V."/>
        </authorList>
    </citation>
    <scope>NUCLEOTIDE SEQUENCE</scope>
    <source>
        <strain evidence="5">RCP-MX</strain>
    </source>
</reference>
<protein>
    <recommendedName>
        <fullName evidence="4">DEUBAD domain-containing protein</fullName>
    </recommendedName>
</protein>
<evidence type="ECO:0000256" key="3">
    <source>
        <dbReference type="SAM" id="MobiDB-lite"/>
    </source>
</evidence>
<feature type="domain" description="DEUBAD" evidence="4">
    <location>
        <begin position="8"/>
        <end position="117"/>
    </location>
</feature>
<dbReference type="PANTHER" id="PTHR12225">
    <property type="entry name" value="ADHESION REGULATING MOLECULE 1 110 KDA CELL MEMBRANE GLYCOPROTEIN"/>
    <property type="match status" value="1"/>
</dbReference>
<evidence type="ECO:0000313" key="5">
    <source>
        <dbReference type="EMBL" id="KAJ4454815.1"/>
    </source>
</evidence>
<accession>A0ABQ8UDA2</accession>
<organism evidence="5 6">
    <name type="scientific">Paratrimastix pyriformis</name>
    <dbReference type="NCBI Taxonomy" id="342808"/>
    <lineage>
        <taxon>Eukaryota</taxon>
        <taxon>Metamonada</taxon>
        <taxon>Preaxostyla</taxon>
        <taxon>Paratrimastigidae</taxon>
        <taxon>Paratrimastix</taxon>
    </lineage>
</organism>
<dbReference type="InterPro" id="IPR032368">
    <property type="entry name" value="RPN13_DEUBAD"/>
</dbReference>
<dbReference type="PANTHER" id="PTHR12225:SF0">
    <property type="entry name" value="PROTEASOMAL UBIQUITIN RECEPTOR ADRM1"/>
    <property type="match status" value="1"/>
</dbReference>
<dbReference type="Pfam" id="PF16550">
    <property type="entry name" value="RPN13_C"/>
    <property type="match status" value="1"/>
</dbReference>
<comment type="subcellular location">
    <subcellularLocation>
        <location evidence="1">Nucleus</location>
    </subcellularLocation>
</comment>
<dbReference type="InterPro" id="IPR044867">
    <property type="entry name" value="DEUBAD_dom"/>
</dbReference>
<dbReference type="InterPro" id="IPR006773">
    <property type="entry name" value="Rpn13/ADRM1"/>
</dbReference>
<evidence type="ECO:0000313" key="6">
    <source>
        <dbReference type="Proteomes" id="UP001141327"/>
    </source>
</evidence>